<evidence type="ECO:0000256" key="3">
    <source>
        <dbReference type="ARBA" id="ARBA00023136"/>
    </source>
</evidence>
<feature type="transmembrane region" description="Helical" evidence="4">
    <location>
        <begin position="113"/>
        <end position="136"/>
    </location>
</feature>
<gene>
    <name evidence="6" type="ORF">DES52_103211</name>
</gene>
<feature type="transmembrane region" description="Helical" evidence="4">
    <location>
        <begin position="319"/>
        <end position="343"/>
    </location>
</feature>
<name>A0A318SAF5_9DEIO</name>
<feature type="transmembrane region" description="Helical" evidence="4">
    <location>
        <begin position="294"/>
        <end position="313"/>
    </location>
</feature>
<dbReference type="Gene3D" id="1.20.1250.20">
    <property type="entry name" value="MFS general substrate transporter like domains"/>
    <property type="match status" value="2"/>
</dbReference>
<feature type="transmembrane region" description="Helical" evidence="4">
    <location>
        <begin position="185"/>
        <end position="205"/>
    </location>
</feature>
<feature type="transmembrane region" description="Helical" evidence="4">
    <location>
        <begin position="355"/>
        <end position="375"/>
    </location>
</feature>
<sequence>MNAEPSPTALPLRDARRTMRLSIFEGAFAMFFINWTSGSVLTGCALYLGAGPLALALVASLPQLAQGAAPLFAWLAGKLGRRRVAVALAAFGRGLWLLVPLLLLAPMPKEAKLAAILGVLAVSNVFIAGNGTLWLAWMGDVVPEGVRGRYFGTRNALMGVVGVAVSFLGGTWLDRVPSPLDFTVLLSLAVVMGVVASIVLSFHAHPRSDREALKMRAAFAEPLRDRNFRRLLAFAGYWQFSVLLGGAFVVPYFLSHLRMTFTQIAVWEAISAFATLAIGPWWGRVADRVGHRPVLAFTTFLAGTLLPLSWMLASPQHIWPIWLSAVLNALVWSAIGPGVFNLLFASVPPATRTSFVGVLVAVMGLAGFLGGVLAGPLLSLFEQLTFDAGSFVWTPYHWLFSLSALLRAGAWLLLRRVHEEKAWRTRDFLRGLVPS</sequence>
<organism evidence="6 7">
    <name type="scientific">Deinococcus yavapaiensis KR-236</name>
    <dbReference type="NCBI Taxonomy" id="694435"/>
    <lineage>
        <taxon>Bacteria</taxon>
        <taxon>Thermotogati</taxon>
        <taxon>Deinococcota</taxon>
        <taxon>Deinococci</taxon>
        <taxon>Deinococcales</taxon>
        <taxon>Deinococcaceae</taxon>
        <taxon>Deinococcus</taxon>
    </lineage>
</organism>
<dbReference type="InterPro" id="IPR020846">
    <property type="entry name" value="MFS_dom"/>
</dbReference>
<feature type="transmembrane region" description="Helical" evidence="4">
    <location>
        <begin position="156"/>
        <end position="173"/>
    </location>
</feature>
<comment type="caution">
    <text evidence="6">The sequence shown here is derived from an EMBL/GenBank/DDBJ whole genome shotgun (WGS) entry which is preliminary data.</text>
</comment>
<reference evidence="6 7" key="1">
    <citation type="submission" date="2018-06" db="EMBL/GenBank/DDBJ databases">
        <title>Genomic Encyclopedia of Type Strains, Phase IV (KMG-IV): sequencing the most valuable type-strain genomes for metagenomic binning, comparative biology and taxonomic classification.</title>
        <authorList>
            <person name="Goeker M."/>
        </authorList>
    </citation>
    <scope>NUCLEOTIDE SEQUENCE [LARGE SCALE GENOMIC DNA]</scope>
    <source>
        <strain evidence="6 7">DSM 18048</strain>
    </source>
</reference>
<dbReference type="Pfam" id="PF07690">
    <property type="entry name" value="MFS_1"/>
    <property type="match status" value="2"/>
</dbReference>
<dbReference type="PANTHER" id="PTHR23526:SF2">
    <property type="entry name" value="MAJOR FACILITATOR SUPERFAMILY (MFS) PROFILE DOMAIN-CONTAINING PROTEIN"/>
    <property type="match status" value="1"/>
</dbReference>
<dbReference type="PANTHER" id="PTHR23526">
    <property type="entry name" value="INTEGRAL MEMBRANE TRANSPORT PROTEIN-RELATED"/>
    <property type="match status" value="1"/>
</dbReference>
<keyword evidence="3 4" id="KW-0472">Membrane</keyword>
<feature type="transmembrane region" description="Helical" evidence="4">
    <location>
        <begin position="84"/>
        <end position="107"/>
    </location>
</feature>
<accession>A0A318SAF5</accession>
<dbReference type="EMBL" id="QJSX01000003">
    <property type="protein sequence ID" value="PYE55378.1"/>
    <property type="molecule type" value="Genomic_DNA"/>
</dbReference>
<evidence type="ECO:0000259" key="5">
    <source>
        <dbReference type="PROSITE" id="PS50850"/>
    </source>
</evidence>
<evidence type="ECO:0000313" key="6">
    <source>
        <dbReference type="EMBL" id="PYE55378.1"/>
    </source>
</evidence>
<feature type="domain" description="Major facilitator superfamily (MFS) profile" evidence="5">
    <location>
        <begin position="182"/>
        <end position="435"/>
    </location>
</feature>
<dbReference type="AlphaFoldDB" id="A0A318SAF5"/>
<evidence type="ECO:0000313" key="7">
    <source>
        <dbReference type="Proteomes" id="UP000248326"/>
    </source>
</evidence>
<feature type="transmembrane region" description="Helical" evidence="4">
    <location>
        <begin position="21"/>
        <end position="48"/>
    </location>
</feature>
<keyword evidence="2 4" id="KW-1133">Transmembrane helix</keyword>
<dbReference type="GO" id="GO:0022857">
    <property type="term" value="F:transmembrane transporter activity"/>
    <property type="evidence" value="ECO:0007669"/>
    <property type="project" value="InterPro"/>
</dbReference>
<dbReference type="InterPro" id="IPR036259">
    <property type="entry name" value="MFS_trans_sf"/>
</dbReference>
<dbReference type="Proteomes" id="UP000248326">
    <property type="component" value="Unassembled WGS sequence"/>
</dbReference>
<evidence type="ECO:0000256" key="2">
    <source>
        <dbReference type="ARBA" id="ARBA00022989"/>
    </source>
</evidence>
<feature type="transmembrane region" description="Helical" evidence="4">
    <location>
        <begin position="231"/>
        <end position="254"/>
    </location>
</feature>
<dbReference type="SUPFAM" id="SSF103473">
    <property type="entry name" value="MFS general substrate transporter"/>
    <property type="match status" value="1"/>
</dbReference>
<protein>
    <submittedName>
        <fullName evidence="6">MFS transporter</fullName>
    </submittedName>
</protein>
<keyword evidence="7" id="KW-1185">Reference proteome</keyword>
<evidence type="ECO:0000256" key="4">
    <source>
        <dbReference type="SAM" id="Phobius"/>
    </source>
</evidence>
<feature type="transmembrane region" description="Helical" evidence="4">
    <location>
        <begin position="260"/>
        <end position="282"/>
    </location>
</feature>
<evidence type="ECO:0000256" key="1">
    <source>
        <dbReference type="ARBA" id="ARBA00022692"/>
    </source>
</evidence>
<feature type="transmembrane region" description="Helical" evidence="4">
    <location>
        <begin position="54"/>
        <end position="77"/>
    </location>
</feature>
<feature type="transmembrane region" description="Helical" evidence="4">
    <location>
        <begin position="395"/>
        <end position="414"/>
    </location>
</feature>
<dbReference type="InterPro" id="IPR052528">
    <property type="entry name" value="Sugar_transport-like"/>
</dbReference>
<keyword evidence="1 4" id="KW-0812">Transmembrane</keyword>
<proteinExistence type="predicted"/>
<dbReference type="RefSeq" id="WP_245900726.1">
    <property type="nucleotide sequence ID" value="NZ_QJSX01000003.1"/>
</dbReference>
<dbReference type="PROSITE" id="PS50850">
    <property type="entry name" value="MFS"/>
    <property type="match status" value="1"/>
</dbReference>
<dbReference type="InterPro" id="IPR011701">
    <property type="entry name" value="MFS"/>
</dbReference>